<comment type="similarity">
    <text evidence="1 8">Belongs to the cytidylate kinase family. Type 1 subfamily.</text>
</comment>
<comment type="subcellular location">
    <subcellularLocation>
        <location evidence="8">Cytoplasm</location>
    </subcellularLocation>
</comment>
<dbReference type="RefSeq" id="WP_180143485.1">
    <property type="nucleotide sequence ID" value="NZ_CAADHO010000007.1"/>
</dbReference>
<dbReference type="CDD" id="cd02020">
    <property type="entry name" value="CMPK"/>
    <property type="match status" value="1"/>
</dbReference>
<evidence type="ECO:0000256" key="2">
    <source>
        <dbReference type="ARBA" id="ARBA00022679"/>
    </source>
</evidence>
<dbReference type="EMBL" id="CAADHO010000007">
    <property type="protein sequence ID" value="VFQ46136.1"/>
    <property type="molecule type" value="Genomic_DNA"/>
</dbReference>
<sequence length="224" mass="24935">MKKELVITIDGPSGAGKTTVSKTLAARIGYRYIDTGALYRGIALETLERGIAADDEKAMEEACRTIDLRFRIEEGELRLYSGSRDISELIRTPEISMRASAVSALAPVRAFLTVLQRRLGEERSVVFEGRDMGTVVFPKADVKFFLDADTDIRAERRYLELKARGEGLDYEEVKRDLITRDANDSSRKLAPLKPAEDAIHVDASRIGVDEVVEKMAKVVAEIRA</sequence>
<dbReference type="InterPro" id="IPR003136">
    <property type="entry name" value="Cytidylate_kin"/>
</dbReference>
<keyword evidence="5 8" id="KW-0067">ATP-binding</keyword>
<dbReference type="Pfam" id="PF02224">
    <property type="entry name" value="Cytidylate_kin"/>
    <property type="match status" value="1"/>
</dbReference>
<feature type="binding site" evidence="8">
    <location>
        <begin position="11"/>
        <end position="19"/>
    </location>
    <ligand>
        <name>ATP</name>
        <dbReference type="ChEBI" id="CHEBI:30616"/>
    </ligand>
</feature>
<dbReference type="EC" id="2.7.4.25" evidence="8"/>
<dbReference type="SUPFAM" id="SSF52540">
    <property type="entry name" value="P-loop containing nucleoside triphosphate hydrolases"/>
    <property type="match status" value="1"/>
</dbReference>
<dbReference type="Gene3D" id="3.40.50.300">
    <property type="entry name" value="P-loop containing nucleotide triphosphate hydrolases"/>
    <property type="match status" value="1"/>
</dbReference>
<dbReference type="GO" id="GO:0005524">
    <property type="term" value="F:ATP binding"/>
    <property type="evidence" value="ECO:0007669"/>
    <property type="project" value="UniProtKB-UniRule"/>
</dbReference>
<feature type="domain" description="Cytidylate kinase" evidence="9">
    <location>
        <begin position="7"/>
        <end position="219"/>
    </location>
</feature>
<gene>
    <name evidence="8" type="primary">cmk</name>
    <name evidence="10" type="ORF">MSL71_37990</name>
</gene>
<dbReference type="GO" id="GO:0036431">
    <property type="term" value="F:dCMP kinase activity"/>
    <property type="evidence" value="ECO:0007669"/>
    <property type="project" value="InterPro"/>
</dbReference>
<comment type="catalytic activity">
    <reaction evidence="6 8">
        <text>dCMP + ATP = dCDP + ADP</text>
        <dbReference type="Rhea" id="RHEA:25094"/>
        <dbReference type="ChEBI" id="CHEBI:30616"/>
        <dbReference type="ChEBI" id="CHEBI:57566"/>
        <dbReference type="ChEBI" id="CHEBI:58593"/>
        <dbReference type="ChEBI" id="CHEBI:456216"/>
        <dbReference type="EC" id="2.7.4.25"/>
    </reaction>
</comment>
<dbReference type="HAMAP" id="MF_00238">
    <property type="entry name" value="Cytidyl_kinase_type1"/>
    <property type="match status" value="1"/>
</dbReference>
<dbReference type="InterPro" id="IPR011994">
    <property type="entry name" value="Cytidylate_kinase_dom"/>
</dbReference>
<evidence type="ECO:0000256" key="1">
    <source>
        <dbReference type="ARBA" id="ARBA00009427"/>
    </source>
</evidence>
<evidence type="ECO:0000259" key="9">
    <source>
        <dbReference type="Pfam" id="PF02224"/>
    </source>
</evidence>
<dbReference type="GO" id="GO:0015949">
    <property type="term" value="P:nucleobase-containing small molecule interconversion"/>
    <property type="evidence" value="ECO:0007669"/>
    <property type="project" value="TreeGrafter"/>
</dbReference>
<evidence type="ECO:0000256" key="7">
    <source>
        <dbReference type="ARBA" id="ARBA00048478"/>
    </source>
</evidence>
<evidence type="ECO:0000256" key="4">
    <source>
        <dbReference type="ARBA" id="ARBA00022777"/>
    </source>
</evidence>
<dbReference type="NCBIfam" id="TIGR00017">
    <property type="entry name" value="cmk"/>
    <property type="match status" value="1"/>
</dbReference>
<comment type="catalytic activity">
    <reaction evidence="7 8">
        <text>CMP + ATP = CDP + ADP</text>
        <dbReference type="Rhea" id="RHEA:11600"/>
        <dbReference type="ChEBI" id="CHEBI:30616"/>
        <dbReference type="ChEBI" id="CHEBI:58069"/>
        <dbReference type="ChEBI" id="CHEBI:60377"/>
        <dbReference type="ChEBI" id="CHEBI:456216"/>
        <dbReference type="EC" id="2.7.4.25"/>
    </reaction>
</comment>
<dbReference type="GO" id="GO:0006220">
    <property type="term" value="P:pyrimidine nucleotide metabolic process"/>
    <property type="evidence" value="ECO:0007669"/>
    <property type="project" value="UniProtKB-UniRule"/>
</dbReference>
<evidence type="ECO:0000256" key="3">
    <source>
        <dbReference type="ARBA" id="ARBA00022741"/>
    </source>
</evidence>
<evidence type="ECO:0000256" key="6">
    <source>
        <dbReference type="ARBA" id="ARBA00047615"/>
    </source>
</evidence>
<dbReference type="InterPro" id="IPR027417">
    <property type="entry name" value="P-loop_NTPase"/>
</dbReference>
<proteinExistence type="inferred from homology"/>
<name>A0A4U8YPJ9_9BACT</name>
<dbReference type="PANTHER" id="PTHR21299:SF2">
    <property type="entry name" value="CYTIDYLATE KINASE"/>
    <property type="match status" value="1"/>
</dbReference>
<dbReference type="AlphaFoldDB" id="A0A4U8YPJ9"/>
<accession>A0A4U8YPJ9</accession>
<organism evidence="10 11">
    <name type="scientific">Desulfoluna butyratoxydans</name>
    <dbReference type="NCBI Taxonomy" id="231438"/>
    <lineage>
        <taxon>Bacteria</taxon>
        <taxon>Pseudomonadati</taxon>
        <taxon>Thermodesulfobacteriota</taxon>
        <taxon>Desulfobacteria</taxon>
        <taxon>Desulfobacterales</taxon>
        <taxon>Desulfolunaceae</taxon>
        <taxon>Desulfoluna</taxon>
    </lineage>
</organism>
<evidence type="ECO:0000256" key="8">
    <source>
        <dbReference type="HAMAP-Rule" id="MF_00238"/>
    </source>
</evidence>
<reference evidence="10 11" key="1">
    <citation type="submission" date="2019-03" db="EMBL/GenBank/DDBJ databases">
        <authorList>
            <person name="Nijsse B."/>
        </authorList>
    </citation>
    <scope>NUCLEOTIDE SEQUENCE [LARGE SCALE GENOMIC DNA]</scope>
    <source>
        <strain evidence="10">Desulfoluna butyratoxydans MSL71</strain>
    </source>
</reference>
<keyword evidence="4 8" id="KW-0418">Kinase</keyword>
<keyword evidence="2 8" id="KW-0808">Transferase</keyword>
<evidence type="ECO:0000313" key="11">
    <source>
        <dbReference type="Proteomes" id="UP000507962"/>
    </source>
</evidence>
<dbReference type="Proteomes" id="UP000507962">
    <property type="component" value="Unassembled WGS sequence"/>
</dbReference>
<evidence type="ECO:0000313" key="10">
    <source>
        <dbReference type="EMBL" id="VFQ46136.1"/>
    </source>
</evidence>
<evidence type="ECO:0000256" key="5">
    <source>
        <dbReference type="ARBA" id="ARBA00022840"/>
    </source>
</evidence>
<keyword evidence="8" id="KW-0963">Cytoplasm</keyword>
<keyword evidence="3 8" id="KW-0547">Nucleotide-binding</keyword>
<dbReference type="PANTHER" id="PTHR21299">
    <property type="entry name" value="CYTIDYLATE KINASE/PANTOATE-BETA-ALANINE LIGASE"/>
    <property type="match status" value="1"/>
</dbReference>
<dbReference type="GO" id="GO:0005829">
    <property type="term" value="C:cytosol"/>
    <property type="evidence" value="ECO:0007669"/>
    <property type="project" value="TreeGrafter"/>
</dbReference>
<dbReference type="GO" id="GO:0036430">
    <property type="term" value="F:CMP kinase activity"/>
    <property type="evidence" value="ECO:0007669"/>
    <property type="project" value="RHEA"/>
</dbReference>
<protein>
    <recommendedName>
        <fullName evidence="8">Cytidylate kinase</fullName>
        <shortName evidence="8">CK</shortName>
        <ecNumber evidence="8">2.7.4.25</ecNumber>
    </recommendedName>
    <alternativeName>
        <fullName evidence="8">Cytidine monophosphate kinase</fullName>
        <shortName evidence="8">CMP kinase</shortName>
    </alternativeName>
</protein>
<keyword evidence="11" id="KW-1185">Reference proteome</keyword>